<gene>
    <name evidence="2" type="ORF">EXIGLDRAFT_771771</name>
</gene>
<feature type="signal peptide" evidence="1">
    <location>
        <begin position="1"/>
        <end position="21"/>
    </location>
</feature>
<evidence type="ECO:0000313" key="3">
    <source>
        <dbReference type="Proteomes" id="UP000077266"/>
    </source>
</evidence>
<name>A0A165FRL8_EXIGL</name>
<dbReference type="InParanoid" id="A0A165FRL8"/>
<feature type="chain" id="PRO_5007857909" evidence="1">
    <location>
        <begin position="22"/>
        <end position="149"/>
    </location>
</feature>
<keyword evidence="3" id="KW-1185">Reference proteome</keyword>
<dbReference type="Proteomes" id="UP000077266">
    <property type="component" value="Unassembled WGS sequence"/>
</dbReference>
<accession>A0A165FRL8</accession>
<evidence type="ECO:0000313" key="2">
    <source>
        <dbReference type="EMBL" id="KZV89424.1"/>
    </source>
</evidence>
<dbReference type="EMBL" id="KV426073">
    <property type="protein sequence ID" value="KZV89424.1"/>
    <property type="molecule type" value="Genomic_DNA"/>
</dbReference>
<reference evidence="2 3" key="1">
    <citation type="journal article" date="2016" name="Mol. Biol. Evol.">
        <title>Comparative Genomics of Early-Diverging Mushroom-Forming Fungi Provides Insights into the Origins of Lignocellulose Decay Capabilities.</title>
        <authorList>
            <person name="Nagy L.G."/>
            <person name="Riley R."/>
            <person name="Tritt A."/>
            <person name="Adam C."/>
            <person name="Daum C."/>
            <person name="Floudas D."/>
            <person name="Sun H."/>
            <person name="Yadav J.S."/>
            <person name="Pangilinan J."/>
            <person name="Larsson K.H."/>
            <person name="Matsuura K."/>
            <person name="Barry K."/>
            <person name="Labutti K."/>
            <person name="Kuo R."/>
            <person name="Ohm R.A."/>
            <person name="Bhattacharya S.S."/>
            <person name="Shirouzu T."/>
            <person name="Yoshinaga Y."/>
            <person name="Martin F.M."/>
            <person name="Grigoriev I.V."/>
            <person name="Hibbett D.S."/>
        </authorList>
    </citation>
    <scope>NUCLEOTIDE SEQUENCE [LARGE SCALE GENOMIC DNA]</scope>
    <source>
        <strain evidence="2 3">HHB12029</strain>
    </source>
</reference>
<sequence>MLVAFLTIVAALFMALVSVGAAPSGAPTCAFHCPGLDAYGFSVGVHYTTNGTIFCSYPDQVGADPNDYFCLYDELTGEITVDNDENMCISPAPQICARKKRFNIVDFIRRRKASPSPEPQAPSSSVPRVMKKRAASYKKRVADLIGVAI</sequence>
<proteinExistence type="predicted"/>
<keyword evidence="1" id="KW-0732">Signal</keyword>
<dbReference type="AlphaFoldDB" id="A0A165FRL8"/>
<dbReference type="OrthoDB" id="10393101at2759"/>
<evidence type="ECO:0000256" key="1">
    <source>
        <dbReference type="SAM" id="SignalP"/>
    </source>
</evidence>
<organism evidence="2 3">
    <name type="scientific">Exidia glandulosa HHB12029</name>
    <dbReference type="NCBI Taxonomy" id="1314781"/>
    <lineage>
        <taxon>Eukaryota</taxon>
        <taxon>Fungi</taxon>
        <taxon>Dikarya</taxon>
        <taxon>Basidiomycota</taxon>
        <taxon>Agaricomycotina</taxon>
        <taxon>Agaricomycetes</taxon>
        <taxon>Auriculariales</taxon>
        <taxon>Exidiaceae</taxon>
        <taxon>Exidia</taxon>
    </lineage>
</organism>
<protein>
    <submittedName>
        <fullName evidence="2">Uncharacterized protein</fullName>
    </submittedName>
</protein>